<keyword evidence="2" id="KW-1003">Cell membrane</keyword>
<feature type="transmembrane region" description="Helical" evidence="6">
    <location>
        <begin position="189"/>
        <end position="207"/>
    </location>
</feature>
<keyword evidence="5 6" id="KW-0472">Membrane</keyword>
<feature type="transmembrane region" description="Helical" evidence="6">
    <location>
        <begin position="147"/>
        <end position="168"/>
    </location>
</feature>
<evidence type="ECO:0000256" key="6">
    <source>
        <dbReference type="SAM" id="Phobius"/>
    </source>
</evidence>
<protein>
    <submittedName>
        <fullName evidence="7">Threonine/homoserine/homoserine lactone efflux protein</fullName>
    </submittedName>
</protein>
<evidence type="ECO:0000256" key="5">
    <source>
        <dbReference type="ARBA" id="ARBA00023136"/>
    </source>
</evidence>
<comment type="subcellular location">
    <subcellularLocation>
        <location evidence="1">Cell membrane</location>
        <topology evidence="1">Multi-pass membrane protein</topology>
    </subcellularLocation>
</comment>
<dbReference type="PANTHER" id="PTHR30086:SF20">
    <property type="entry name" value="ARGININE EXPORTER PROTEIN ARGO-RELATED"/>
    <property type="match status" value="1"/>
</dbReference>
<dbReference type="EMBL" id="FNOS01000003">
    <property type="protein sequence ID" value="SDX86746.1"/>
    <property type="molecule type" value="Genomic_DNA"/>
</dbReference>
<keyword evidence="3 6" id="KW-0812">Transmembrane</keyword>
<dbReference type="Proteomes" id="UP000198647">
    <property type="component" value="Unassembled WGS sequence"/>
</dbReference>
<name>A0A1H3F6Y5_9BACI</name>
<evidence type="ECO:0000313" key="7">
    <source>
        <dbReference type="EMBL" id="SDX86746.1"/>
    </source>
</evidence>
<feature type="transmembrane region" description="Helical" evidence="6">
    <location>
        <begin position="71"/>
        <end position="93"/>
    </location>
</feature>
<feature type="transmembrane region" description="Helical" evidence="6">
    <location>
        <begin position="113"/>
        <end position="135"/>
    </location>
</feature>
<dbReference type="PIRSF" id="PIRSF006324">
    <property type="entry name" value="LeuE"/>
    <property type="match status" value="1"/>
</dbReference>
<accession>A0A1H3F6Y5</accession>
<gene>
    <name evidence="7" type="ORF">SAMN04488081_1546</name>
</gene>
<feature type="transmembrane region" description="Helical" evidence="6">
    <location>
        <begin position="42"/>
        <end position="65"/>
    </location>
</feature>
<proteinExistence type="predicted"/>
<sequence length="210" mass="22457">MIDLINIEAFILAAVLLNLTPGTDTMYIVSRSASQGLGAGSYSALGISAGILVHTILAALGLSVLLMQSAFLFTVVKIIGACYLGYLGLQILLTKKKAEGDKKEIPKQSNRKIFVQGMITNVTNPKVAVFFLAFLPQFVQADSGMSASLSFLTLGLIFTTTGTIWFFITALLASFTTAKLRGESRSGMILNKVTGLVFIAMGIQLLYTES</sequence>
<dbReference type="Pfam" id="PF01810">
    <property type="entry name" value="LysE"/>
    <property type="match status" value="1"/>
</dbReference>
<dbReference type="PANTHER" id="PTHR30086">
    <property type="entry name" value="ARGININE EXPORTER PROTEIN ARGO"/>
    <property type="match status" value="1"/>
</dbReference>
<evidence type="ECO:0000256" key="4">
    <source>
        <dbReference type="ARBA" id="ARBA00022989"/>
    </source>
</evidence>
<dbReference type="InterPro" id="IPR036259">
    <property type="entry name" value="MFS_trans_sf"/>
</dbReference>
<keyword evidence="4 6" id="KW-1133">Transmembrane helix</keyword>
<reference evidence="7 8" key="1">
    <citation type="submission" date="2016-10" db="EMBL/GenBank/DDBJ databases">
        <authorList>
            <person name="Varghese N."/>
            <person name="Submissions S."/>
        </authorList>
    </citation>
    <scope>NUCLEOTIDE SEQUENCE [LARGE SCALE GENOMIC DNA]</scope>
    <source>
        <strain evidence="7 8">DSM 20748</strain>
    </source>
</reference>
<dbReference type="RefSeq" id="WP_076572116.1">
    <property type="nucleotide sequence ID" value="NZ_FNOS01000003.1"/>
</dbReference>
<comment type="caution">
    <text evidence="7">The sequence shown here is derived from an EMBL/GenBank/DDBJ whole genome shotgun (WGS) entry which is preliminary data.</text>
</comment>
<evidence type="ECO:0000313" key="8">
    <source>
        <dbReference type="Proteomes" id="UP000198647"/>
    </source>
</evidence>
<dbReference type="SUPFAM" id="SSF103473">
    <property type="entry name" value="MFS general substrate transporter"/>
    <property type="match status" value="1"/>
</dbReference>
<evidence type="ECO:0000256" key="2">
    <source>
        <dbReference type="ARBA" id="ARBA00022475"/>
    </source>
</evidence>
<feature type="transmembrane region" description="Helical" evidence="6">
    <location>
        <begin position="6"/>
        <end position="30"/>
    </location>
</feature>
<organism evidence="7 8">
    <name type="scientific">Salimicrobium album</name>
    <dbReference type="NCBI Taxonomy" id="50717"/>
    <lineage>
        <taxon>Bacteria</taxon>
        <taxon>Bacillati</taxon>
        <taxon>Bacillota</taxon>
        <taxon>Bacilli</taxon>
        <taxon>Bacillales</taxon>
        <taxon>Bacillaceae</taxon>
        <taxon>Salimicrobium</taxon>
    </lineage>
</organism>
<evidence type="ECO:0000256" key="1">
    <source>
        <dbReference type="ARBA" id="ARBA00004651"/>
    </source>
</evidence>
<dbReference type="InterPro" id="IPR001123">
    <property type="entry name" value="LeuE-type"/>
</dbReference>
<keyword evidence="8" id="KW-1185">Reference proteome</keyword>
<evidence type="ECO:0000256" key="3">
    <source>
        <dbReference type="ARBA" id="ARBA00022692"/>
    </source>
</evidence>